<organism evidence="2 3">
    <name type="scientific">Pendulispora rubella</name>
    <dbReference type="NCBI Taxonomy" id="2741070"/>
    <lineage>
        <taxon>Bacteria</taxon>
        <taxon>Pseudomonadati</taxon>
        <taxon>Myxococcota</taxon>
        <taxon>Myxococcia</taxon>
        <taxon>Myxococcales</taxon>
        <taxon>Sorangiineae</taxon>
        <taxon>Pendulisporaceae</taxon>
        <taxon>Pendulispora</taxon>
    </lineage>
</organism>
<evidence type="ECO:0000256" key="1">
    <source>
        <dbReference type="SAM" id="SignalP"/>
    </source>
</evidence>
<protein>
    <recommendedName>
        <fullName evidence="4">Lipoprotein</fullName>
    </recommendedName>
</protein>
<accession>A0ABZ2KZ45</accession>
<sequence length="431" mass="46423">MKRAIALAVVALAALPAFAACTSKKEYEAHFVYKDAGPRENPAVPEPRVDPSPMTDACQTTCTGLTVVGSVVELQPPFEDSGGDSSVTFGKGNWYVAWGGRPALVTQIQRFTADGKPAGATRRVERTTPGQLVWNPRGDGELDLLAEWWPANDAMTDAAWLRFDPNLAPTAGAFRIQEVKTIRYGYDRLEIQGTRLERTSTLDRTQPMVRLQRLDPAGGAGQRIEQSDWYAPSKSSWLAVNRVGDKRLVAYAADGALQVAGLGANGSLGTPSRAIEGLAATPSVLVRSAMVGKDLWVAAFVSEQPPSIPRTVLLRRIDPATLAVLDAEPIRIAWPTGHPSDLIAANGTLALVGDLEGDRSPLRWSFVPVDTQARAVCRPSTVVVVPDRSAHQTIRAVHFEGDTAGVTLDTWTGSGPRHMYFTRLACTRPAP</sequence>
<evidence type="ECO:0000313" key="3">
    <source>
        <dbReference type="Proteomes" id="UP001374803"/>
    </source>
</evidence>
<proteinExistence type="predicted"/>
<gene>
    <name evidence="2" type="ORF">LVJ94_44000</name>
</gene>
<keyword evidence="3" id="KW-1185">Reference proteome</keyword>
<keyword evidence="1" id="KW-0732">Signal</keyword>
<feature type="signal peptide" evidence="1">
    <location>
        <begin position="1"/>
        <end position="19"/>
    </location>
</feature>
<dbReference type="PROSITE" id="PS51257">
    <property type="entry name" value="PROKAR_LIPOPROTEIN"/>
    <property type="match status" value="1"/>
</dbReference>
<feature type="chain" id="PRO_5047039310" description="Lipoprotein" evidence="1">
    <location>
        <begin position="20"/>
        <end position="431"/>
    </location>
</feature>
<dbReference type="RefSeq" id="WP_394833493.1">
    <property type="nucleotide sequence ID" value="NZ_CP089929.1"/>
</dbReference>
<dbReference type="EMBL" id="CP089983">
    <property type="protein sequence ID" value="WXB03858.1"/>
    <property type="molecule type" value="Genomic_DNA"/>
</dbReference>
<evidence type="ECO:0008006" key="4">
    <source>
        <dbReference type="Google" id="ProtNLM"/>
    </source>
</evidence>
<name>A0ABZ2KZ45_9BACT</name>
<reference evidence="2" key="1">
    <citation type="submission" date="2021-12" db="EMBL/GenBank/DDBJ databases">
        <title>Discovery of the Pendulisporaceae a myxobacterial family with distinct sporulation behavior and unique specialized metabolism.</title>
        <authorList>
            <person name="Garcia R."/>
            <person name="Popoff A."/>
            <person name="Bader C.D."/>
            <person name="Loehr J."/>
            <person name="Walesch S."/>
            <person name="Walt C."/>
            <person name="Boldt J."/>
            <person name="Bunk B."/>
            <person name="Haeckl F.J.F.P.J."/>
            <person name="Gunesch A.P."/>
            <person name="Birkelbach J."/>
            <person name="Nuebel U."/>
            <person name="Pietschmann T."/>
            <person name="Bach T."/>
            <person name="Mueller R."/>
        </authorList>
    </citation>
    <scope>NUCLEOTIDE SEQUENCE</scope>
    <source>
        <strain evidence="2">MSr11367</strain>
    </source>
</reference>
<dbReference type="Proteomes" id="UP001374803">
    <property type="component" value="Chromosome"/>
</dbReference>
<evidence type="ECO:0000313" key="2">
    <source>
        <dbReference type="EMBL" id="WXB03858.1"/>
    </source>
</evidence>